<comment type="caution">
    <text evidence="3">The sequence shown here is derived from an EMBL/GenBank/DDBJ whole genome shotgun (WGS) entry which is preliminary data.</text>
</comment>
<dbReference type="InterPro" id="IPR036812">
    <property type="entry name" value="NAD(P)_OxRdtase_dom_sf"/>
</dbReference>
<keyword evidence="4" id="KW-1185">Reference proteome</keyword>
<dbReference type="InterPro" id="IPR050523">
    <property type="entry name" value="AKR_Detox_Biosynth"/>
</dbReference>
<dbReference type="Proteomes" id="UP000723463">
    <property type="component" value="Unassembled WGS sequence"/>
</dbReference>
<gene>
    <name evidence="3" type="ORF">EC957_001249</name>
</gene>
<name>A0A9P6F5S5_9FUNG</name>
<dbReference type="AlphaFoldDB" id="A0A9P6F5S5"/>
<protein>
    <recommendedName>
        <fullName evidence="2">NADP-dependent oxidoreductase domain-containing protein</fullName>
    </recommendedName>
</protein>
<sequence length="353" mass="39695">MTDTAAANIPRVVLGTMTFGLEKPDAPDSFSMVRVRGAQNIAPFLTLFHSHAHTELDTALVYGDGDTEKVLAQTLSTIPHAVPHFKISTKVPPFVMEDKKQRGHTRENLEKQFRESLRSLEVERVDILYLHAPDHETPFEETLKAVDELYCKRLFERFGLSNYSSWNVALIHEICKQNGYVLPTVYQGNYNPIGRTVAPELLPCLKHFSIGFYAYNPICGGVLSGKYKFDGDVPEGSRYDTKTRIGPIARGMYWNKTNFEAIETLKAAAASTHNITLLEATLRWMRHHSGLDARDGIIMGASTVDQLSETLTALNQGPLGEEMVKAFDDAWEHVKGIAEWYFHDPQPEAIKEE</sequence>
<evidence type="ECO:0000259" key="2">
    <source>
        <dbReference type="Pfam" id="PF00248"/>
    </source>
</evidence>
<keyword evidence="1" id="KW-0560">Oxidoreductase</keyword>
<dbReference type="SUPFAM" id="SSF51430">
    <property type="entry name" value="NAD(P)-linked oxidoreductase"/>
    <property type="match status" value="1"/>
</dbReference>
<proteinExistence type="predicted"/>
<accession>A0A9P6F5S5</accession>
<dbReference type="CDD" id="cd19075">
    <property type="entry name" value="AKR_AKR7A1-5"/>
    <property type="match status" value="1"/>
</dbReference>
<reference evidence="3" key="1">
    <citation type="journal article" date="2020" name="Fungal Divers.">
        <title>Resolving the Mortierellaceae phylogeny through synthesis of multi-gene phylogenetics and phylogenomics.</title>
        <authorList>
            <person name="Vandepol N."/>
            <person name="Liber J."/>
            <person name="Desiro A."/>
            <person name="Na H."/>
            <person name="Kennedy M."/>
            <person name="Barry K."/>
            <person name="Grigoriev I.V."/>
            <person name="Miller A.N."/>
            <person name="O'Donnell K."/>
            <person name="Stajich J.E."/>
            <person name="Bonito G."/>
        </authorList>
    </citation>
    <scope>NUCLEOTIDE SEQUENCE</scope>
    <source>
        <strain evidence="3">NRRL 2591</strain>
    </source>
</reference>
<dbReference type="PANTHER" id="PTHR43364">
    <property type="entry name" value="NADH-SPECIFIC METHYLGLYOXAL REDUCTASE-RELATED"/>
    <property type="match status" value="1"/>
</dbReference>
<dbReference type="Pfam" id="PF00248">
    <property type="entry name" value="Aldo_ket_red"/>
    <property type="match status" value="1"/>
</dbReference>
<dbReference type="PANTHER" id="PTHR43364:SF4">
    <property type="entry name" value="NAD(P)-LINKED OXIDOREDUCTASE SUPERFAMILY PROTEIN"/>
    <property type="match status" value="1"/>
</dbReference>
<evidence type="ECO:0000256" key="1">
    <source>
        <dbReference type="ARBA" id="ARBA00023002"/>
    </source>
</evidence>
<dbReference type="EMBL" id="JAAAXW010000121">
    <property type="protein sequence ID" value="KAF9543104.1"/>
    <property type="molecule type" value="Genomic_DNA"/>
</dbReference>
<dbReference type="GO" id="GO:0016491">
    <property type="term" value="F:oxidoreductase activity"/>
    <property type="evidence" value="ECO:0007669"/>
    <property type="project" value="UniProtKB-KW"/>
</dbReference>
<evidence type="ECO:0000313" key="4">
    <source>
        <dbReference type="Proteomes" id="UP000723463"/>
    </source>
</evidence>
<feature type="domain" description="NADP-dependent oxidoreductase" evidence="2">
    <location>
        <begin position="12"/>
        <end position="331"/>
    </location>
</feature>
<dbReference type="InterPro" id="IPR023210">
    <property type="entry name" value="NADP_OxRdtase_dom"/>
</dbReference>
<dbReference type="Gene3D" id="3.20.20.100">
    <property type="entry name" value="NADP-dependent oxidoreductase domain"/>
    <property type="match status" value="1"/>
</dbReference>
<evidence type="ECO:0000313" key="3">
    <source>
        <dbReference type="EMBL" id="KAF9543104.1"/>
    </source>
</evidence>
<organism evidence="3 4">
    <name type="scientific">Mortierella hygrophila</name>
    <dbReference type="NCBI Taxonomy" id="979708"/>
    <lineage>
        <taxon>Eukaryota</taxon>
        <taxon>Fungi</taxon>
        <taxon>Fungi incertae sedis</taxon>
        <taxon>Mucoromycota</taxon>
        <taxon>Mortierellomycotina</taxon>
        <taxon>Mortierellomycetes</taxon>
        <taxon>Mortierellales</taxon>
        <taxon>Mortierellaceae</taxon>
        <taxon>Mortierella</taxon>
    </lineage>
</organism>